<organism evidence="1 2">
    <name type="scientific">Segatella oris F0302</name>
    <dbReference type="NCBI Taxonomy" id="649760"/>
    <lineage>
        <taxon>Bacteria</taxon>
        <taxon>Pseudomonadati</taxon>
        <taxon>Bacteroidota</taxon>
        <taxon>Bacteroidia</taxon>
        <taxon>Bacteroidales</taxon>
        <taxon>Prevotellaceae</taxon>
        <taxon>Segatella</taxon>
    </lineage>
</organism>
<sequence>MNISVSANCHSFFHKILYNSLQMLNEFKNRFILIRNARGIQQVRNVLAIKSLQKSRQMKR</sequence>
<dbReference type="HOGENOM" id="CLU_2937858_0_0_10"/>
<comment type="caution">
    <text evidence="1">The sequence shown here is derived from an EMBL/GenBank/DDBJ whole genome shotgun (WGS) entry which is preliminary data.</text>
</comment>
<dbReference type="STRING" id="649760.HMPREF0971_01587"/>
<reference evidence="1 2" key="1">
    <citation type="submission" date="2009-11" db="EMBL/GenBank/DDBJ databases">
        <authorList>
            <person name="Weinstock G."/>
            <person name="Sodergren E."/>
            <person name="Clifton S."/>
            <person name="Fulton L."/>
            <person name="Fulton B."/>
            <person name="Courtney L."/>
            <person name="Fronick C."/>
            <person name="Harrison M."/>
            <person name="Strong C."/>
            <person name="Farmer C."/>
            <person name="Delahaunty K."/>
            <person name="Markovic C."/>
            <person name="Hall O."/>
            <person name="Minx P."/>
            <person name="Tomlinson C."/>
            <person name="Mitreva M."/>
            <person name="Nelson J."/>
            <person name="Hou S."/>
            <person name="Wollam A."/>
            <person name="Pepin K.H."/>
            <person name="Johnson M."/>
            <person name="Bhonagiri V."/>
            <person name="Nash W.E."/>
            <person name="Warren W."/>
            <person name="Chinwalla A."/>
            <person name="Mardis E.R."/>
            <person name="Wilson R.K."/>
        </authorList>
    </citation>
    <scope>NUCLEOTIDE SEQUENCE [LARGE SCALE GENOMIC DNA]</scope>
    <source>
        <strain evidence="1 2">F0302</strain>
    </source>
</reference>
<evidence type="ECO:0000313" key="2">
    <source>
        <dbReference type="Proteomes" id="UP000004079"/>
    </source>
</evidence>
<dbReference type="Proteomes" id="UP000004079">
    <property type="component" value="Unassembled WGS sequence"/>
</dbReference>
<name>D1QRI2_9BACT</name>
<gene>
    <name evidence="1" type="ORF">HMPREF0971_01587</name>
</gene>
<protein>
    <submittedName>
        <fullName evidence="1">Uncharacterized protein</fullName>
    </submittedName>
</protein>
<dbReference type="AlphaFoldDB" id="D1QRI2"/>
<dbReference type="EMBL" id="ACUZ02000030">
    <property type="protein sequence ID" value="EFB32056.1"/>
    <property type="molecule type" value="Genomic_DNA"/>
</dbReference>
<proteinExistence type="predicted"/>
<accession>D1QRI2</accession>
<evidence type="ECO:0000313" key="1">
    <source>
        <dbReference type="EMBL" id="EFB32056.1"/>
    </source>
</evidence>